<name>A0A8J4GYL8_9BACL</name>
<feature type="transmembrane region" description="Helical" evidence="6">
    <location>
        <begin position="169"/>
        <end position="188"/>
    </location>
</feature>
<feature type="signal peptide" evidence="7">
    <location>
        <begin position="1"/>
        <end position="21"/>
    </location>
</feature>
<feature type="transmembrane region" description="Helical" evidence="6">
    <location>
        <begin position="118"/>
        <end position="148"/>
    </location>
</feature>
<keyword evidence="9" id="KW-1185">Reference proteome</keyword>
<feature type="transmembrane region" description="Helical" evidence="6">
    <location>
        <begin position="240"/>
        <end position="260"/>
    </location>
</feature>
<evidence type="ECO:0000256" key="1">
    <source>
        <dbReference type="ARBA" id="ARBA00004141"/>
    </source>
</evidence>
<dbReference type="PANTHER" id="PTHR11101">
    <property type="entry name" value="PHOSPHATE TRANSPORTER"/>
    <property type="match status" value="1"/>
</dbReference>
<dbReference type="InterPro" id="IPR001204">
    <property type="entry name" value="Phos_transporter"/>
</dbReference>
<feature type="transmembrane region" description="Helical" evidence="6">
    <location>
        <begin position="323"/>
        <end position="342"/>
    </location>
</feature>
<dbReference type="AlphaFoldDB" id="A0A8J4GYL8"/>
<feature type="chain" id="PRO_5035329288" evidence="7">
    <location>
        <begin position="22"/>
        <end position="359"/>
    </location>
</feature>
<keyword evidence="7" id="KW-0732">Signal</keyword>
<comment type="caution">
    <text evidence="8">The sequence shown here is derived from an EMBL/GenBank/DDBJ whole genome shotgun (WGS) entry which is preliminary data.</text>
</comment>
<evidence type="ECO:0000256" key="2">
    <source>
        <dbReference type="ARBA" id="ARBA00022448"/>
    </source>
</evidence>
<protein>
    <submittedName>
        <fullName evidence="8">Sulfate permease CysP</fullName>
    </submittedName>
</protein>
<evidence type="ECO:0000256" key="7">
    <source>
        <dbReference type="SAM" id="SignalP"/>
    </source>
</evidence>
<keyword evidence="5 6" id="KW-0472">Membrane</keyword>
<feature type="transmembrane region" description="Helical" evidence="6">
    <location>
        <begin position="208"/>
        <end position="228"/>
    </location>
</feature>
<keyword evidence="3 6" id="KW-0812">Transmembrane</keyword>
<evidence type="ECO:0000256" key="5">
    <source>
        <dbReference type="ARBA" id="ARBA00023136"/>
    </source>
</evidence>
<keyword evidence="4 6" id="KW-1133">Transmembrane helix</keyword>
<comment type="subcellular location">
    <subcellularLocation>
        <location evidence="1">Membrane</location>
        <topology evidence="1">Multi-pass membrane protein</topology>
    </subcellularLocation>
</comment>
<gene>
    <name evidence="8" type="primary">cysP</name>
    <name evidence="8" type="ORF">XYCOK13_03530</name>
</gene>
<dbReference type="GO" id="GO:0035435">
    <property type="term" value="P:phosphate ion transmembrane transport"/>
    <property type="evidence" value="ECO:0007669"/>
    <property type="project" value="TreeGrafter"/>
</dbReference>
<evidence type="ECO:0000256" key="6">
    <source>
        <dbReference type="SAM" id="Phobius"/>
    </source>
</evidence>
<dbReference type="GO" id="GO:0016020">
    <property type="term" value="C:membrane"/>
    <property type="evidence" value="ECO:0007669"/>
    <property type="project" value="UniProtKB-SubCell"/>
</dbReference>
<dbReference type="Pfam" id="PF01384">
    <property type="entry name" value="PHO4"/>
    <property type="match status" value="1"/>
</dbReference>
<dbReference type="PANTHER" id="PTHR11101:SF80">
    <property type="entry name" value="PHOSPHATE TRANSPORTER"/>
    <property type="match status" value="1"/>
</dbReference>
<dbReference type="Proteomes" id="UP000677918">
    <property type="component" value="Unassembled WGS sequence"/>
</dbReference>
<sequence length="359" mass="37160">MTYLVIAVALFFAMNIGASGAAATMGVAYGSGALRKLAALILVGIGVFLGAYFGGGEVVKTLGSGIIPTDLLSIPIVLIILIGAAGTLFLANLLGIPLSTSEVTVGSVVGVGVAYQVLYVKSLLVIVSFWLIIPLLAFGISWVAGHLIRRLEQRDARWRGEGSRGWRRTLMLLVIGAGFVEAISAGMNNVANAVGPLVGAGLMSTEDGILWGGLFVALGALLLGGRVLETNGKKITQLSLLQGTAISGTGGSLVIAASLFGIPVPLTQVTTTAIMGIGAVNQGMKVWQKGIVLKILKVWLVSPLLSLVVSFTLVKIFVDPEPYQVVVMTAGLIALIGLKSLYNSAQAEKRTVHEEGGGI</sequence>
<dbReference type="GO" id="GO:0005315">
    <property type="term" value="F:phosphate transmembrane transporter activity"/>
    <property type="evidence" value="ECO:0007669"/>
    <property type="project" value="InterPro"/>
</dbReference>
<evidence type="ECO:0000256" key="3">
    <source>
        <dbReference type="ARBA" id="ARBA00022692"/>
    </source>
</evidence>
<proteinExistence type="predicted"/>
<dbReference type="RefSeq" id="WP_213410123.1">
    <property type="nucleotide sequence ID" value="NZ_BOVK01000005.1"/>
</dbReference>
<evidence type="ECO:0000313" key="8">
    <source>
        <dbReference type="EMBL" id="GIQ67529.1"/>
    </source>
</evidence>
<evidence type="ECO:0000256" key="4">
    <source>
        <dbReference type="ARBA" id="ARBA00022989"/>
    </source>
</evidence>
<accession>A0A8J4GYL8</accession>
<keyword evidence="2" id="KW-0813">Transport</keyword>
<feature type="transmembrane region" description="Helical" evidence="6">
    <location>
        <begin position="266"/>
        <end position="284"/>
    </location>
</feature>
<reference evidence="8" key="1">
    <citation type="submission" date="2021-04" db="EMBL/GenBank/DDBJ databases">
        <title>Draft genome sequence of Xylanibacillus composti strain K13.</title>
        <authorList>
            <person name="Uke A."/>
            <person name="Chhe C."/>
            <person name="Baramee S."/>
            <person name="Kosugi A."/>
        </authorList>
    </citation>
    <scope>NUCLEOTIDE SEQUENCE</scope>
    <source>
        <strain evidence="8">K13</strain>
    </source>
</reference>
<feature type="transmembrane region" description="Helical" evidence="6">
    <location>
        <begin position="296"/>
        <end position="317"/>
    </location>
</feature>
<dbReference type="EMBL" id="BOVK01000005">
    <property type="protein sequence ID" value="GIQ67529.1"/>
    <property type="molecule type" value="Genomic_DNA"/>
</dbReference>
<feature type="transmembrane region" description="Helical" evidence="6">
    <location>
        <begin position="37"/>
        <end position="59"/>
    </location>
</feature>
<organism evidence="8 9">
    <name type="scientific">Xylanibacillus composti</name>
    <dbReference type="NCBI Taxonomy" id="1572762"/>
    <lineage>
        <taxon>Bacteria</taxon>
        <taxon>Bacillati</taxon>
        <taxon>Bacillota</taxon>
        <taxon>Bacilli</taxon>
        <taxon>Bacillales</taxon>
        <taxon>Paenibacillaceae</taxon>
        <taxon>Xylanibacillus</taxon>
    </lineage>
</organism>
<evidence type="ECO:0000313" key="9">
    <source>
        <dbReference type="Proteomes" id="UP000677918"/>
    </source>
</evidence>
<feature type="transmembrane region" description="Helical" evidence="6">
    <location>
        <begin position="71"/>
        <end position="98"/>
    </location>
</feature>